<keyword evidence="3 6" id="KW-0479">Metal-binding</keyword>
<dbReference type="HAMAP" id="MF_00265">
    <property type="entry name" value="VapC_Nob1"/>
    <property type="match status" value="1"/>
</dbReference>
<comment type="cofactor">
    <cofactor evidence="6">
        <name>Mg(2+)</name>
        <dbReference type="ChEBI" id="CHEBI:18420"/>
    </cofactor>
</comment>
<keyword evidence="9" id="KW-1185">Reference proteome</keyword>
<evidence type="ECO:0000256" key="1">
    <source>
        <dbReference type="ARBA" id="ARBA00022649"/>
    </source>
</evidence>
<keyword evidence="4 6" id="KW-0378">Hydrolase</keyword>
<evidence type="ECO:0000259" key="7">
    <source>
        <dbReference type="Pfam" id="PF01850"/>
    </source>
</evidence>
<keyword evidence="6" id="KW-0800">Toxin</keyword>
<dbReference type="InterPro" id="IPR002716">
    <property type="entry name" value="PIN_dom"/>
</dbReference>
<dbReference type="RefSeq" id="WP_141847778.1">
    <property type="nucleotide sequence ID" value="NZ_BAAAPR010000002.1"/>
</dbReference>
<feature type="binding site" evidence="6">
    <location>
        <position position="108"/>
    </location>
    <ligand>
        <name>Mg(2+)</name>
        <dbReference type="ChEBI" id="CHEBI:18420"/>
    </ligand>
</feature>
<dbReference type="InterPro" id="IPR006226">
    <property type="entry name" value="Mtu_PIN"/>
</dbReference>
<evidence type="ECO:0000313" key="9">
    <source>
        <dbReference type="Proteomes" id="UP000317893"/>
    </source>
</evidence>
<dbReference type="EMBL" id="VFMN01000001">
    <property type="protein sequence ID" value="TQJ08239.1"/>
    <property type="molecule type" value="Genomic_DNA"/>
</dbReference>
<dbReference type="GO" id="GO:0004540">
    <property type="term" value="F:RNA nuclease activity"/>
    <property type="evidence" value="ECO:0007669"/>
    <property type="project" value="InterPro"/>
</dbReference>
<keyword evidence="5 6" id="KW-0460">Magnesium</keyword>
<evidence type="ECO:0000256" key="3">
    <source>
        <dbReference type="ARBA" id="ARBA00022723"/>
    </source>
</evidence>
<name>A0A542DYW0_9MICO</name>
<dbReference type="InterPro" id="IPR029060">
    <property type="entry name" value="PIN-like_dom_sf"/>
</dbReference>
<dbReference type="NCBIfam" id="TIGR00028">
    <property type="entry name" value="Mtu_PIN_fam"/>
    <property type="match status" value="1"/>
</dbReference>
<evidence type="ECO:0000256" key="5">
    <source>
        <dbReference type="ARBA" id="ARBA00022842"/>
    </source>
</evidence>
<proteinExistence type="inferred from homology"/>
<sequence>MIALDTNLLVYAHREDSPDHAAASAVLLDLVHSGRPFGVPWPCLHEFLAVVTYPRIYRPPTPQAVAVEAVVALTALEQVHVLGEGRDHLPLLQELLTGSGVVGPAVHDARVAAICLSHGVDALWSADRDFGRFPRLTVHNPLVGR</sequence>
<protein>
    <recommendedName>
        <fullName evidence="6">Ribonuclease VapC</fullName>
        <shortName evidence="6">RNase VapC</shortName>
        <ecNumber evidence="6">3.1.-.-</ecNumber>
    </recommendedName>
    <alternativeName>
        <fullName evidence="6">Toxin VapC</fullName>
    </alternativeName>
</protein>
<dbReference type="GO" id="GO:0090729">
    <property type="term" value="F:toxin activity"/>
    <property type="evidence" value="ECO:0007669"/>
    <property type="project" value="UniProtKB-KW"/>
</dbReference>
<feature type="binding site" evidence="6">
    <location>
        <position position="5"/>
    </location>
    <ligand>
        <name>Mg(2+)</name>
        <dbReference type="ChEBI" id="CHEBI:18420"/>
    </ligand>
</feature>
<dbReference type="SUPFAM" id="SSF88723">
    <property type="entry name" value="PIN domain-like"/>
    <property type="match status" value="1"/>
</dbReference>
<dbReference type="GO" id="GO:0045926">
    <property type="term" value="P:negative regulation of growth"/>
    <property type="evidence" value="ECO:0007669"/>
    <property type="project" value="UniProtKB-ARBA"/>
</dbReference>
<dbReference type="InterPro" id="IPR022907">
    <property type="entry name" value="VapC_family"/>
</dbReference>
<dbReference type="AlphaFoldDB" id="A0A542DYW0"/>
<evidence type="ECO:0000256" key="2">
    <source>
        <dbReference type="ARBA" id="ARBA00022722"/>
    </source>
</evidence>
<organism evidence="8 9">
    <name type="scientific">Lapillicoccus jejuensis</name>
    <dbReference type="NCBI Taxonomy" id="402171"/>
    <lineage>
        <taxon>Bacteria</taxon>
        <taxon>Bacillati</taxon>
        <taxon>Actinomycetota</taxon>
        <taxon>Actinomycetes</taxon>
        <taxon>Micrococcales</taxon>
        <taxon>Intrasporangiaceae</taxon>
        <taxon>Lapillicoccus</taxon>
    </lineage>
</organism>
<dbReference type="GO" id="GO:0016788">
    <property type="term" value="F:hydrolase activity, acting on ester bonds"/>
    <property type="evidence" value="ECO:0007669"/>
    <property type="project" value="InterPro"/>
</dbReference>
<dbReference type="OrthoDB" id="556169at2"/>
<comment type="function">
    <text evidence="6">Toxic component of a toxin-antitoxin (TA) system. An RNase.</text>
</comment>
<comment type="caution">
    <text evidence="8">The sequence shown here is derived from an EMBL/GenBank/DDBJ whole genome shotgun (WGS) entry which is preliminary data.</text>
</comment>
<dbReference type="Pfam" id="PF01850">
    <property type="entry name" value="PIN"/>
    <property type="match status" value="1"/>
</dbReference>
<dbReference type="EC" id="3.1.-.-" evidence="6"/>
<accession>A0A542DYW0</accession>
<dbReference type="Gene3D" id="3.40.50.1010">
    <property type="entry name" value="5'-nuclease"/>
    <property type="match status" value="1"/>
</dbReference>
<feature type="domain" description="PIN" evidence="7">
    <location>
        <begin position="2"/>
        <end position="135"/>
    </location>
</feature>
<keyword evidence="2 6" id="KW-0540">Nuclease</keyword>
<keyword evidence="1 6" id="KW-1277">Toxin-antitoxin system</keyword>
<evidence type="ECO:0000256" key="4">
    <source>
        <dbReference type="ARBA" id="ARBA00022801"/>
    </source>
</evidence>
<evidence type="ECO:0000256" key="6">
    <source>
        <dbReference type="HAMAP-Rule" id="MF_00265"/>
    </source>
</evidence>
<evidence type="ECO:0000313" key="8">
    <source>
        <dbReference type="EMBL" id="TQJ08239.1"/>
    </source>
</evidence>
<reference evidence="8 9" key="1">
    <citation type="submission" date="2019-06" db="EMBL/GenBank/DDBJ databases">
        <title>Sequencing the genomes of 1000 actinobacteria strains.</title>
        <authorList>
            <person name="Klenk H.-P."/>
        </authorList>
    </citation>
    <scope>NUCLEOTIDE SEQUENCE [LARGE SCALE GENOMIC DNA]</scope>
    <source>
        <strain evidence="8 9">DSM 18607</strain>
    </source>
</reference>
<dbReference type="GO" id="GO:0000287">
    <property type="term" value="F:magnesium ion binding"/>
    <property type="evidence" value="ECO:0007669"/>
    <property type="project" value="UniProtKB-UniRule"/>
</dbReference>
<gene>
    <name evidence="6" type="primary">vapC</name>
    <name evidence="8" type="ORF">FB458_1323</name>
</gene>
<comment type="similarity">
    <text evidence="6">Belongs to the PINc/VapC protein family.</text>
</comment>
<dbReference type="Proteomes" id="UP000317893">
    <property type="component" value="Unassembled WGS sequence"/>
</dbReference>